<proteinExistence type="predicted"/>
<sequence>FQSDSKLEQLEKRYDKEFVYLKVETRTEVVQELISEEMESLPELSRSNKVMNKDIVSESLLKTGTDSETLASLSQVIHDTGQHKRYVG</sequence>
<feature type="non-terminal residue" evidence="1">
    <location>
        <position position="1"/>
    </location>
</feature>
<dbReference type="AlphaFoldDB" id="A0A0B6XW65"/>
<evidence type="ECO:0000313" key="1">
    <source>
        <dbReference type="EMBL" id="CEK48149.1"/>
    </source>
</evidence>
<name>A0A0B6XW65_9EUPU</name>
<gene>
    <name evidence="1" type="primary">ORF3222</name>
</gene>
<protein>
    <submittedName>
        <fullName evidence="1">Uncharacterized protein</fullName>
    </submittedName>
</protein>
<accession>A0A0B6XW65</accession>
<organism evidence="1">
    <name type="scientific">Arion vulgaris</name>
    <dbReference type="NCBI Taxonomy" id="1028688"/>
    <lineage>
        <taxon>Eukaryota</taxon>
        <taxon>Metazoa</taxon>
        <taxon>Spiralia</taxon>
        <taxon>Lophotrochozoa</taxon>
        <taxon>Mollusca</taxon>
        <taxon>Gastropoda</taxon>
        <taxon>Heterobranchia</taxon>
        <taxon>Euthyneura</taxon>
        <taxon>Panpulmonata</taxon>
        <taxon>Eupulmonata</taxon>
        <taxon>Stylommatophora</taxon>
        <taxon>Helicina</taxon>
        <taxon>Arionoidea</taxon>
        <taxon>Arionidae</taxon>
        <taxon>Arion</taxon>
    </lineage>
</organism>
<dbReference type="EMBL" id="HACG01001284">
    <property type="protein sequence ID" value="CEK48149.1"/>
    <property type="molecule type" value="Transcribed_RNA"/>
</dbReference>
<feature type="non-terminal residue" evidence="1">
    <location>
        <position position="88"/>
    </location>
</feature>
<reference evidence="1" key="1">
    <citation type="submission" date="2014-12" db="EMBL/GenBank/DDBJ databases">
        <title>Insight into the proteome of Arion vulgaris.</title>
        <authorList>
            <person name="Aradska J."/>
            <person name="Bulat T."/>
            <person name="Smidak R."/>
            <person name="Sarate P."/>
            <person name="Gangsoo J."/>
            <person name="Sialana F."/>
            <person name="Bilban M."/>
            <person name="Lubec G."/>
        </authorList>
    </citation>
    <scope>NUCLEOTIDE SEQUENCE</scope>
    <source>
        <tissue evidence="1">Skin</tissue>
    </source>
</reference>